<evidence type="ECO:0000313" key="2">
    <source>
        <dbReference type="EMBL" id="KJA15612.1"/>
    </source>
</evidence>
<organism evidence="2 3">
    <name type="scientific">Hypholoma sublateritium (strain FD-334 SS-4)</name>
    <dbReference type="NCBI Taxonomy" id="945553"/>
    <lineage>
        <taxon>Eukaryota</taxon>
        <taxon>Fungi</taxon>
        <taxon>Dikarya</taxon>
        <taxon>Basidiomycota</taxon>
        <taxon>Agaricomycotina</taxon>
        <taxon>Agaricomycetes</taxon>
        <taxon>Agaricomycetidae</taxon>
        <taxon>Agaricales</taxon>
        <taxon>Agaricineae</taxon>
        <taxon>Strophariaceae</taxon>
        <taxon>Hypholoma</taxon>
    </lineage>
</organism>
<keyword evidence="3" id="KW-1185">Reference proteome</keyword>
<evidence type="ECO:0000313" key="3">
    <source>
        <dbReference type="Proteomes" id="UP000054270"/>
    </source>
</evidence>
<feature type="region of interest" description="Disordered" evidence="1">
    <location>
        <begin position="100"/>
        <end position="127"/>
    </location>
</feature>
<gene>
    <name evidence="2" type="ORF">HYPSUDRAFT_362977</name>
</gene>
<dbReference type="AlphaFoldDB" id="A0A0D2KLX5"/>
<accession>A0A0D2KLX5</accession>
<feature type="compositionally biased region" description="Basic residues" evidence="1">
    <location>
        <begin position="100"/>
        <end position="125"/>
    </location>
</feature>
<name>A0A0D2KLX5_HYPSF</name>
<protein>
    <submittedName>
        <fullName evidence="2">Uncharacterized protein</fullName>
    </submittedName>
</protein>
<dbReference type="EMBL" id="KN817640">
    <property type="protein sequence ID" value="KJA15612.1"/>
    <property type="molecule type" value="Genomic_DNA"/>
</dbReference>
<proteinExistence type="predicted"/>
<evidence type="ECO:0000256" key="1">
    <source>
        <dbReference type="SAM" id="MobiDB-lite"/>
    </source>
</evidence>
<dbReference type="Proteomes" id="UP000054270">
    <property type="component" value="Unassembled WGS sequence"/>
</dbReference>
<reference evidence="3" key="1">
    <citation type="submission" date="2014-04" db="EMBL/GenBank/DDBJ databases">
        <title>Evolutionary Origins and Diversification of the Mycorrhizal Mutualists.</title>
        <authorList>
            <consortium name="DOE Joint Genome Institute"/>
            <consortium name="Mycorrhizal Genomics Consortium"/>
            <person name="Kohler A."/>
            <person name="Kuo A."/>
            <person name="Nagy L.G."/>
            <person name="Floudas D."/>
            <person name="Copeland A."/>
            <person name="Barry K.W."/>
            <person name="Cichocki N."/>
            <person name="Veneault-Fourrey C."/>
            <person name="LaButti K."/>
            <person name="Lindquist E.A."/>
            <person name="Lipzen A."/>
            <person name="Lundell T."/>
            <person name="Morin E."/>
            <person name="Murat C."/>
            <person name="Riley R."/>
            <person name="Ohm R."/>
            <person name="Sun H."/>
            <person name="Tunlid A."/>
            <person name="Henrissat B."/>
            <person name="Grigoriev I.V."/>
            <person name="Hibbett D.S."/>
            <person name="Martin F."/>
        </authorList>
    </citation>
    <scope>NUCLEOTIDE SEQUENCE [LARGE SCALE GENOMIC DNA]</scope>
    <source>
        <strain evidence="3">FD-334 SS-4</strain>
    </source>
</reference>
<sequence>MHGTVPPRGPARLAHARLPESRSAHPPRAGGAAPGTARARLMLMGWSGGAAWSDLVPPLYFNSTALVYPPTHSPEDGDADAVGVVMPRRAQLTRTHCRTRARTRTRTRTHRRIRAGQGQRQRHGKVPLLRYRCPSIVQSTHTQS</sequence>